<dbReference type="Proteomes" id="UP001175226">
    <property type="component" value="Unassembled WGS sequence"/>
</dbReference>
<dbReference type="GO" id="GO:1990811">
    <property type="term" value="C:MWP complex"/>
    <property type="evidence" value="ECO:0007669"/>
    <property type="project" value="TreeGrafter"/>
</dbReference>
<evidence type="ECO:0000256" key="1">
    <source>
        <dbReference type="SAM" id="Phobius"/>
    </source>
</evidence>
<sequence>MDFTAIYKQSASLVAFSPAGNLILTAAQDRLIIRRTDTFQIVRTSAIDASPSPTNASLPQLKALSGDNRITHAAWSSDSEYMLAACARKGVVHVYKLHDEKWHARVDAGAEGLAKAEWAPDGRSILCFSEWGLRVTIWSLITGSATYIQFPLHLDKGALICVAILALFAKLFLGYAFRSDGRYFVLAERHRSKDTLGLYDAADGFKLARHFPLPTSSLSSFALSPNGNHLAAWEGPLEYKVFILTLAGEVLAKFSPDPDPGFGVRNVAWHPSGNFLAVGGWDDKVHILDNLSWSPVRMLELSSRIPAGVNVWREPADWLTVTEGRGFLSYEKLPSPHSITLTKPDHTKPNPKSGVIQMEWNLTGSFLLVRFETTPTIVHIFDFPAPDAAFVPRLRSLLIHSRPVRSAKWNPVRKGSLAICCGSPSLYTWSDEWIGESGSEEEIAECVGVPAKNFETRDIRWAPDGKGLILLDKETFCCSFEVEDDNS</sequence>
<dbReference type="AlphaFoldDB" id="A0AA39KB14"/>
<dbReference type="GO" id="GO:0005815">
    <property type="term" value="C:microtubule organizing center"/>
    <property type="evidence" value="ECO:0007669"/>
    <property type="project" value="TreeGrafter"/>
</dbReference>
<accession>A0AA39KB14</accession>
<protein>
    <submittedName>
        <fullName evidence="2">WD repeat-containing protein 8</fullName>
    </submittedName>
</protein>
<reference evidence="2" key="1">
    <citation type="submission" date="2023-06" db="EMBL/GenBank/DDBJ databases">
        <authorList>
            <consortium name="Lawrence Berkeley National Laboratory"/>
            <person name="Ahrendt S."/>
            <person name="Sahu N."/>
            <person name="Indic B."/>
            <person name="Wong-Bajracharya J."/>
            <person name="Merenyi Z."/>
            <person name="Ke H.-M."/>
            <person name="Monk M."/>
            <person name="Kocsube S."/>
            <person name="Drula E."/>
            <person name="Lipzen A."/>
            <person name="Balint B."/>
            <person name="Henrissat B."/>
            <person name="Andreopoulos B."/>
            <person name="Martin F.M."/>
            <person name="Harder C.B."/>
            <person name="Rigling D."/>
            <person name="Ford K.L."/>
            <person name="Foster G.D."/>
            <person name="Pangilinan J."/>
            <person name="Papanicolaou A."/>
            <person name="Barry K."/>
            <person name="LaButti K."/>
            <person name="Viragh M."/>
            <person name="Koriabine M."/>
            <person name="Yan M."/>
            <person name="Riley R."/>
            <person name="Champramary S."/>
            <person name="Plett K.L."/>
            <person name="Tsai I.J."/>
            <person name="Slot J."/>
            <person name="Sipos G."/>
            <person name="Plett J."/>
            <person name="Nagy L.G."/>
            <person name="Grigoriev I.V."/>
        </authorList>
    </citation>
    <scope>NUCLEOTIDE SEQUENCE</scope>
    <source>
        <strain evidence="2">FPL87.14</strain>
    </source>
</reference>
<dbReference type="EMBL" id="JAUEPT010000001">
    <property type="protein sequence ID" value="KAK0456675.1"/>
    <property type="molecule type" value="Genomic_DNA"/>
</dbReference>
<dbReference type="PANTHER" id="PTHR16220:SF0">
    <property type="entry name" value="WD REPEAT-CONTAINING PROTEIN WRAP73"/>
    <property type="match status" value="1"/>
</dbReference>
<evidence type="ECO:0000313" key="2">
    <source>
        <dbReference type="EMBL" id="KAK0456675.1"/>
    </source>
</evidence>
<keyword evidence="3" id="KW-1185">Reference proteome</keyword>
<gene>
    <name evidence="2" type="ORF">EV421DRAFT_1895884</name>
</gene>
<keyword evidence="1" id="KW-0812">Transmembrane</keyword>
<name>A0AA39KB14_9AGAR</name>
<dbReference type="Pfam" id="PF00400">
    <property type="entry name" value="WD40"/>
    <property type="match status" value="1"/>
</dbReference>
<proteinExistence type="predicted"/>
<dbReference type="PANTHER" id="PTHR16220">
    <property type="entry name" value="WD REPEAT PROTEIN 8-RELATED"/>
    <property type="match status" value="1"/>
</dbReference>
<dbReference type="Gene3D" id="2.130.10.10">
    <property type="entry name" value="YVTN repeat-like/Quinoprotein amine dehydrogenase"/>
    <property type="match status" value="2"/>
</dbReference>
<dbReference type="InterPro" id="IPR052778">
    <property type="entry name" value="Centrosome-WD_assoc"/>
</dbReference>
<dbReference type="SMART" id="SM00320">
    <property type="entry name" value="WD40"/>
    <property type="match status" value="3"/>
</dbReference>
<dbReference type="GO" id="GO:1990810">
    <property type="term" value="P:microtubule anchoring at mitotic spindle pole body"/>
    <property type="evidence" value="ECO:0007669"/>
    <property type="project" value="TreeGrafter"/>
</dbReference>
<dbReference type="SUPFAM" id="SSF82171">
    <property type="entry name" value="DPP6 N-terminal domain-like"/>
    <property type="match status" value="1"/>
</dbReference>
<dbReference type="InterPro" id="IPR015943">
    <property type="entry name" value="WD40/YVTN_repeat-like_dom_sf"/>
</dbReference>
<organism evidence="2 3">
    <name type="scientific">Armillaria borealis</name>
    <dbReference type="NCBI Taxonomy" id="47425"/>
    <lineage>
        <taxon>Eukaryota</taxon>
        <taxon>Fungi</taxon>
        <taxon>Dikarya</taxon>
        <taxon>Basidiomycota</taxon>
        <taxon>Agaricomycotina</taxon>
        <taxon>Agaricomycetes</taxon>
        <taxon>Agaricomycetidae</taxon>
        <taxon>Agaricales</taxon>
        <taxon>Marasmiineae</taxon>
        <taxon>Physalacriaceae</taxon>
        <taxon>Armillaria</taxon>
    </lineage>
</organism>
<comment type="caution">
    <text evidence="2">The sequence shown here is derived from an EMBL/GenBank/DDBJ whole genome shotgun (WGS) entry which is preliminary data.</text>
</comment>
<evidence type="ECO:0000313" key="3">
    <source>
        <dbReference type="Proteomes" id="UP001175226"/>
    </source>
</evidence>
<dbReference type="InterPro" id="IPR001680">
    <property type="entry name" value="WD40_rpt"/>
</dbReference>
<keyword evidence="1" id="KW-0472">Membrane</keyword>
<feature type="transmembrane region" description="Helical" evidence="1">
    <location>
        <begin position="156"/>
        <end position="177"/>
    </location>
</feature>
<keyword evidence="1" id="KW-1133">Transmembrane helix</keyword>